<organism evidence="2 3">
    <name type="scientific">Psychroflexus salis</name>
    <dbReference type="NCBI Taxonomy" id="1526574"/>
    <lineage>
        <taxon>Bacteria</taxon>
        <taxon>Pseudomonadati</taxon>
        <taxon>Bacteroidota</taxon>
        <taxon>Flavobacteriia</taxon>
        <taxon>Flavobacteriales</taxon>
        <taxon>Flavobacteriaceae</taxon>
        <taxon>Psychroflexus</taxon>
    </lineage>
</organism>
<keyword evidence="1" id="KW-1133">Transmembrane helix</keyword>
<evidence type="ECO:0000313" key="2">
    <source>
        <dbReference type="EMBL" id="GGE02983.1"/>
    </source>
</evidence>
<dbReference type="RefSeq" id="WP_188404787.1">
    <property type="nucleotide sequence ID" value="NZ_BMGL01000001.1"/>
</dbReference>
<comment type="caution">
    <text evidence="2">The sequence shown here is derived from an EMBL/GenBank/DDBJ whole genome shotgun (WGS) entry which is preliminary data.</text>
</comment>
<keyword evidence="1" id="KW-0472">Membrane</keyword>
<keyword evidence="1" id="KW-0812">Transmembrane</keyword>
<feature type="transmembrane region" description="Helical" evidence="1">
    <location>
        <begin position="20"/>
        <end position="42"/>
    </location>
</feature>
<dbReference type="Proteomes" id="UP000599688">
    <property type="component" value="Unassembled WGS sequence"/>
</dbReference>
<sequence>MNKKKDKNKPEKKNKPHKNWAFFTGLALQMTIIIGGAIWLGVFLDQKHTSSFPWFTVVLSLIGVTVAITHVIIALKRFLE</sequence>
<evidence type="ECO:0000256" key="1">
    <source>
        <dbReference type="SAM" id="Phobius"/>
    </source>
</evidence>
<gene>
    <name evidence="2" type="ORF">GCM10010831_00880</name>
</gene>
<evidence type="ECO:0008006" key="4">
    <source>
        <dbReference type="Google" id="ProtNLM"/>
    </source>
</evidence>
<feature type="transmembrane region" description="Helical" evidence="1">
    <location>
        <begin position="54"/>
        <end position="75"/>
    </location>
</feature>
<dbReference type="AlphaFoldDB" id="A0A916ZLR1"/>
<proteinExistence type="predicted"/>
<accession>A0A916ZLR1</accession>
<evidence type="ECO:0000313" key="3">
    <source>
        <dbReference type="Proteomes" id="UP000599688"/>
    </source>
</evidence>
<keyword evidence="3" id="KW-1185">Reference proteome</keyword>
<dbReference type="InterPro" id="IPR032820">
    <property type="entry name" value="ATPase_put"/>
</dbReference>
<reference evidence="2 3" key="1">
    <citation type="journal article" date="2014" name="Int. J. Syst. Evol. Microbiol.">
        <title>Complete genome sequence of Corynebacterium casei LMG S-19264T (=DSM 44701T), isolated from a smear-ripened cheese.</title>
        <authorList>
            <consortium name="US DOE Joint Genome Institute (JGI-PGF)"/>
            <person name="Walter F."/>
            <person name="Albersmeier A."/>
            <person name="Kalinowski J."/>
            <person name="Ruckert C."/>
        </authorList>
    </citation>
    <scope>NUCLEOTIDE SEQUENCE [LARGE SCALE GENOMIC DNA]</scope>
    <source>
        <strain evidence="2 3">CGMCC 1.12925</strain>
    </source>
</reference>
<dbReference type="Pfam" id="PF09527">
    <property type="entry name" value="ATPase_gene1"/>
    <property type="match status" value="1"/>
</dbReference>
<protein>
    <recommendedName>
        <fullName evidence="4">F0F1-ATPase subunit Ca2+/Mg2+ transporter</fullName>
    </recommendedName>
</protein>
<name>A0A916ZLR1_9FLAO</name>
<dbReference type="EMBL" id="BMGL01000001">
    <property type="protein sequence ID" value="GGE02983.1"/>
    <property type="molecule type" value="Genomic_DNA"/>
</dbReference>